<protein>
    <submittedName>
        <fullName evidence="2">Uncharacterized protein</fullName>
    </submittedName>
</protein>
<feature type="transmembrane region" description="Helical" evidence="1">
    <location>
        <begin position="34"/>
        <end position="53"/>
    </location>
</feature>
<keyword evidence="1" id="KW-0472">Membrane</keyword>
<dbReference type="EMBL" id="OC317424">
    <property type="protein sequence ID" value="CAD7396751.1"/>
    <property type="molecule type" value="Genomic_DNA"/>
</dbReference>
<reference evidence="2" key="1">
    <citation type="submission" date="2020-11" db="EMBL/GenBank/DDBJ databases">
        <authorList>
            <person name="Tran Van P."/>
        </authorList>
    </citation>
    <scope>NUCLEOTIDE SEQUENCE</scope>
</reference>
<proteinExistence type="predicted"/>
<keyword evidence="1" id="KW-1133">Transmembrane helix</keyword>
<evidence type="ECO:0000313" key="2">
    <source>
        <dbReference type="EMBL" id="CAD7396751.1"/>
    </source>
</evidence>
<organism evidence="2">
    <name type="scientific">Timema cristinae</name>
    <name type="common">Walking stick</name>
    <dbReference type="NCBI Taxonomy" id="61476"/>
    <lineage>
        <taxon>Eukaryota</taxon>
        <taxon>Metazoa</taxon>
        <taxon>Ecdysozoa</taxon>
        <taxon>Arthropoda</taxon>
        <taxon>Hexapoda</taxon>
        <taxon>Insecta</taxon>
        <taxon>Pterygota</taxon>
        <taxon>Neoptera</taxon>
        <taxon>Polyneoptera</taxon>
        <taxon>Phasmatodea</taxon>
        <taxon>Timematodea</taxon>
        <taxon>Timematoidea</taxon>
        <taxon>Timematidae</taxon>
        <taxon>Timema</taxon>
    </lineage>
</organism>
<evidence type="ECO:0000256" key="1">
    <source>
        <dbReference type="SAM" id="Phobius"/>
    </source>
</evidence>
<sequence>MEIVSICSPPRTNHSGTHDFGTNLEDLSFIPGQVTLFLTMCLLSVVLLLPYFARGHAPLLVGSMGLTYSCLVLPMIISANYKYPLSGVRPFLLHATSLDIDTQADAIAKKHFFGFGA</sequence>
<dbReference type="AlphaFoldDB" id="A0A7R9CHS7"/>
<accession>A0A7R9CHS7</accession>
<feature type="transmembrane region" description="Helical" evidence="1">
    <location>
        <begin position="59"/>
        <end position="81"/>
    </location>
</feature>
<keyword evidence="1" id="KW-0812">Transmembrane</keyword>
<gene>
    <name evidence="2" type="ORF">TCEB3V08_LOCUS3767</name>
</gene>
<name>A0A7R9CHS7_TIMCR</name>